<accession>A0A0F9A030</accession>
<evidence type="ECO:0008006" key="2">
    <source>
        <dbReference type="Google" id="ProtNLM"/>
    </source>
</evidence>
<dbReference type="InterPro" id="IPR014729">
    <property type="entry name" value="Rossmann-like_a/b/a_fold"/>
</dbReference>
<comment type="caution">
    <text evidence="1">The sequence shown here is derived from an EMBL/GenBank/DDBJ whole genome shotgun (WGS) entry which is preliminary data.</text>
</comment>
<name>A0A0F9A030_9ZZZZ</name>
<sequence length="57" mass="6242">MERIEFAPIMTLEEFVEIRDSLEGSLVLTSGGFDPLHPGHISCIIDSKTQGDVLVVV</sequence>
<dbReference type="AlphaFoldDB" id="A0A0F9A030"/>
<dbReference type="Gene3D" id="3.40.50.620">
    <property type="entry name" value="HUPs"/>
    <property type="match status" value="1"/>
</dbReference>
<feature type="non-terminal residue" evidence="1">
    <location>
        <position position="57"/>
    </location>
</feature>
<dbReference type="EMBL" id="LAZR01057472">
    <property type="protein sequence ID" value="KKK72004.1"/>
    <property type="molecule type" value="Genomic_DNA"/>
</dbReference>
<protein>
    <recommendedName>
        <fullName evidence="2">Cytidyltransferase-like domain-containing protein</fullName>
    </recommendedName>
</protein>
<dbReference type="SUPFAM" id="SSF52374">
    <property type="entry name" value="Nucleotidylyl transferase"/>
    <property type="match status" value="1"/>
</dbReference>
<gene>
    <name evidence="1" type="ORF">LCGC14_2908270</name>
</gene>
<organism evidence="1">
    <name type="scientific">marine sediment metagenome</name>
    <dbReference type="NCBI Taxonomy" id="412755"/>
    <lineage>
        <taxon>unclassified sequences</taxon>
        <taxon>metagenomes</taxon>
        <taxon>ecological metagenomes</taxon>
    </lineage>
</organism>
<reference evidence="1" key="1">
    <citation type="journal article" date="2015" name="Nature">
        <title>Complex archaea that bridge the gap between prokaryotes and eukaryotes.</title>
        <authorList>
            <person name="Spang A."/>
            <person name="Saw J.H."/>
            <person name="Jorgensen S.L."/>
            <person name="Zaremba-Niedzwiedzka K."/>
            <person name="Martijn J."/>
            <person name="Lind A.E."/>
            <person name="van Eijk R."/>
            <person name="Schleper C."/>
            <person name="Guy L."/>
            <person name="Ettema T.J."/>
        </authorList>
    </citation>
    <scope>NUCLEOTIDE SEQUENCE</scope>
</reference>
<evidence type="ECO:0000313" key="1">
    <source>
        <dbReference type="EMBL" id="KKK72004.1"/>
    </source>
</evidence>
<proteinExistence type="predicted"/>